<dbReference type="Gene3D" id="1.10.150.20">
    <property type="entry name" value="5' to 3' exonuclease, C-terminal subdomain"/>
    <property type="match status" value="1"/>
</dbReference>
<dbReference type="InterPro" id="IPR036775">
    <property type="entry name" value="DNA_pol_Y-fam_lit_finger_sf"/>
</dbReference>
<keyword evidence="10 15" id="KW-0460">Magnesium</keyword>
<dbReference type="Gene3D" id="3.30.1490.100">
    <property type="entry name" value="DNA polymerase, Y-family, little finger domain"/>
    <property type="match status" value="1"/>
</dbReference>
<dbReference type="InterPro" id="IPR024728">
    <property type="entry name" value="PolY_HhH_motif"/>
</dbReference>
<feature type="site" description="Substrate discrimination" evidence="15">
    <location>
        <position position="26"/>
    </location>
</feature>
<dbReference type="InterPro" id="IPR022880">
    <property type="entry name" value="DNApol_IV"/>
</dbReference>
<feature type="binding site" evidence="15">
    <location>
        <position position="21"/>
    </location>
    <ligand>
        <name>Mg(2+)</name>
        <dbReference type="ChEBI" id="CHEBI:18420"/>
    </ligand>
</feature>
<dbReference type="SUPFAM" id="SSF100879">
    <property type="entry name" value="Lesion bypass DNA polymerase (Y-family), little finger domain"/>
    <property type="match status" value="1"/>
</dbReference>
<dbReference type="GO" id="GO:0006281">
    <property type="term" value="P:DNA repair"/>
    <property type="evidence" value="ECO:0007669"/>
    <property type="project" value="UniProtKB-UniRule"/>
</dbReference>
<keyword evidence="18" id="KW-1185">Reference proteome</keyword>
<proteinExistence type="inferred from homology"/>
<dbReference type="EC" id="2.7.7.7" evidence="15"/>
<evidence type="ECO:0000256" key="1">
    <source>
        <dbReference type="ARBA" id="ARBA00004496"/>
    </source>
</evidence>
<dbReference type="GO" id="GO:0006261">
    <property type="term" value="P:DNA-templated DNA replication"/>
    <property type="evidence" value="ECO:0007669"/>
    <property type="project" value="UniProtKB-UniRule"/>
</dbReference>
<comment type="similarity">
    <text evidence="2 15">Belongs to the DNA polymerase type-Y family.</text>
</comment>
<evidence type="ECO:0000256" key="15">
    <source>
        <dbReference type="HAMAP-Rule" id="MF_01113"/>
    </source>
</evidence>
<dbReference type="EMBL" id="QRUP01000013">
    <property type="protein sequence ID" value="RGR73138.1"/>
    <property type="molecule type" value="Genomic_DNA"/>
</dbReference>
<dbReference type="Pfam" id="PF11799">
    <property type="entry name" value="IMS_C"/>
    <property type="match status" value="1"/>
</dbReference>
<evidence type="ECO:0000256" key="14">
    <source>
        <dbReference type="ARBA" id="ARBA00049244"/>
    </source>
</evidence>
<dbReference type="PANTHER" id="PTHR11076:SF33">
    <property type="entry name" value="DNA POLYMERASE KAPPA"/>
    <property type="match status" value="1"/>
</dbReference>
<dbReference type="Gene3D" id="3.30.70.270">
    <property type="match status" value="1"/>
</dbReference>
<evidence type="ECO:0000256" key="2">
    <source>
        <dbReference type="ARBA" id="ARBA00010945"/>
    </source>
</evidence>
<comment type="subcellular location">
    <subcellularLocation>
        <location evidence="1 15">Cytoplasm</location>
    </subcellularLocation>
</comment>
<evidence type="ECO:0000256" key="6">
    <source>
        <dbReference type="ARBA" id="ARBA00022695"/>
    </source>
</evidence>
<dbReference type="GO" id="GO:0000287">
    <property type="term" value="F:magnesium ion binding"/>
    <property type="evidence" value="ECO:0007669"/>
    <property type="project" value="UniProtKB-UniRule"/>
</dbReference>
<dbReference type="InterPro" id="IPR043128">
    <property type="entry name" value="Rev_trsase/Diguanyl_cyclase"/>
</dbReference>
<dbReference type="GO" id="GO:0003887">
    <property type="term" value="F:DNA-directed DNA polymerase activity"/>
    <property type="evidence" value="ECO:0007669"/>
    <property type="project" value="UniProtKB-UniRule"/>
</dbReference>
<feature type="active site" evidence="15">
    <location>
        <position position="116"/>
    </location>
</feature>
<dbReference type="Proteomes" id="UP000284178">
    <property type="component" value="Unassembled WGS sequence"/>
</dbReference>
<dbReference type="NCBIfam" id="NF002492">
    <property type="entry name" value="PRK01810.1"/>
    <property type="match status" value="1"/>
</dbReference>
<evidence type="ECO:0000259" key="16">
    <source>
        <dbReference type="PROSITE" id="PS50173"/>
    </source>
</evidence>
<dbReference type="Pfam" id="PF11798">
    <property type="entry name" value="IMS_HHH"/>
    <property type="match status" value="1"/>
</dbReference>
<dbReference type="InterPro" id="IPR043502">
    <property type="entry name" value="DNA/RNA_pol_sf"/>
</dbReference>
<dbReference type="FunFam" id="3.40.1170.60:FF:000001">
    <property type="entry name" value="DNA polymerase IV"/>
    <property type="match status" value="1"/>
</dbReference>
<keyword evidence="4 15" id="KW-0963">Cytoplasm</keyword>
<keyword evidence="6 15" id="KW-0548">Nucleotidyltransferase</keyword>
<keyword evidence="12 15" id="KW-0238">DNA-binding</keyword>
<keyword evidence="9 15" id="KW-0227">DNA damage</keyword>
<dbReference type="Gene3D" id="3.40.1170.60">
    <property type="match status" value="1"/>
</dbReference>
<feature type="domain" description="UmuC" evidence="16">
    <location>
        <begin position="17"/>
        <end position="197"/>
    </location>
</feature>
<dbReference type="GO" id="GO:0009432">
    <property type="term" value="P:SOS response"/>
    <property type="evidence" value="ECO:0007669"/>
    <property type="project" value="TreeGrafter"/>
</dbReference>
<comment type="function">
    <text evidence="15">Poorly processive, error-prone DNA polymerase involved in untargeted mutagenesis. Copies undamaged DNA at stalled replication forks, which arise in vivo from mismatched or misaligned primer ends. These misaligned primers can be extended by PolIV. Exhibits no 3'-5' exonuclease (proofreading) activity. May be involved in translesional synthesis, in conjunction with the beta clamp from PolIII.</text>
</comment>
<name>A0A412FY95_9FIRM</name>
<protein>
    <recommendedName>
        <fullName evidence="15">DNA polymerase IV</fullName>
        <shortName evidence="15">Pol IV</shortName>
        <ecNumber evidence="15">2.7.7.7</ecNumber>
    </recommendedName>
</protein>
<dbReference type="InterPro" id="IPR001126">
    <property type="entry name" value="UmuC"/>
</dbReference>
<organism evidence="17 18">
    <name type="scientific">Holdemania filiformis</name>
    <dbReference type="NCBI Taxonomy" id="61171"/>
    <lineage>
        <taxon>Bacteria</taxon>
        <taxon>Bacillati</taxon>
        <taxon>Bacillota</taxon>
        <taxon>Erysipelotrichia</taxon>
        <taxon>Erysipelotrichales</taxon>
        <taxon>Erysipelotrichaceae</taxon>
        <taxon>Holdemania</taxon>
    </lineage>
</organism>
<keyword evidence="5 15" id="KW-0808">Transferase</keyword>
<evidence type="ECO:0000256" key="13">
    <source>
        <dbReference type="ARBA" id="ARBA00023204"/>
    </source>
</evidence>
<keyword evidence="11 15" id="KW-0239">DNA-directed DNA polymerase</keyword>
<reference evidence="17 18" key="1">
    <citation type="submission" date="2018-08" db="EMBL/GenBank/DDBJ databases">
        <title>A genome reference for cultivated species of the human gut microbiota.</title>
        <authorList>
            <person name="Zou Y."/>
            <person name="Xue W."/>
            <person name="Luo G."/>
        </authorList>
    </citation>
    <scope>NUCLEOTIDE SEQUENCE [LARGE SCALE GENOMIC DNA]</scope>
    <source>
        <strain evidence="17 18">AF24-29</strain>
    </source>
</reference>
<keyword evidence="8 15" id="KW-0479">Metal-binding</keyword>
<dbReference type="GO" id="GO:0005829">
    <property type="term" value="C:cytosol"/>
    <property type="evidence" value="ECO:0007669"/>
    <property type="project" value="TreeGrafter"/>
</dbReference>
<evidence type="ECO:0000256" key="9">
    <source>
        <dbReference type="ARBA" id="ARBA00022763"/>
    </source>
</evidence>
<comment type="caution">
    <text evidence="17">The sequence shown here is derived from an EMBL/GenBank/DDBJ whole genome shotgun (WGS) entry which is preliminary data.</text>
</comment>
<evidence type="ECO:0000256" key="4">
    <source>
        <dbReference type="ARBA" id="ARBA00022490"/>
    </source>
</evidence>
<keyword evidence="3 15" id="KW-0515">Mutator protein</keyword>
<dbReference type="InterPro" id="IPR017961">
    <property type="entry name" value="DNA_pol_Y-fam_little_finger"/>
</dbReference>
<keyword evidence="7 15" id="KW-0235">DNA replication</keyword>
<keyword evidence="13 15" id="KW-0234">DNA repair</keyword>
<dbReference type="GO" id="GO:0003684">
    <property type="term" value="F:damaged DNA binding"/>
    <property type="evidence" value="ECO:0007669"/>
    <property type="project" value="InterPro"/>
</dbReference>
<evidence type="ECO:0000256" key="12">
    <source>
        <dbReference type="ARBA" id="ARBA00023125"/>
    </source>
</evidence>
<comment type="subunit">
    <text evidence="15">Monomer.</text>
</comment>
<evidence type="ECO:0000256" key="10">
    <source>
        <dbReference type="ARBA" id="ARBA00022842"/>
    </source>
</evidence>
<dbReference type="PANTHER" id="PTHR11076">
    <property type="entry name" value="DNA REPAIR POLYMERASE UMUC / TRANSFERASE FAMILY MEMBER"/>
    <property type="match status" value="1"/>
</dbReference>
<evidence type="ECO:0000256" key="11">
    <source>
        <dbReference type="ARBA" id="ARBA00022932"/>
    </source>
</evidence>
<feature type="binding site" evidence="15">
    <location>
        <position position="115"/>
    </location>
    <ligand>
        <name>Mg(2+)</name>
        <dbReference type="ChEBI" id="CHEBI:18420"/>
    </ligand>
</feature>
<dbReference type="PROSITE" id="PS50173">
    <property type="entry name" value="UMUC"/>
    <property type="match status" value="1"/>
</dbReference>
<dbReference type="NCBIfam" id="NF002677">
    <property type="entry name" value="PRK02406.1"/>
    <property type="match status" value="1"/>
</dbReference>
<comment type="cofactor">
    <cofactor evidence="15">
        <name>Mg(2+)</name>
        <dbReference type="ChEBI" id="CHEBI:18420"/>
    </cofactor>
    <text evidence="15">Binds 2 magnesium ions per subunit.</text>
</comment>
<dbReference type="HAMAP" id="MF_01113">
    <property type="entry name" value="DNApol_IV"/>
    <property type="match status" value="1"/>
</dbReference>
<evidence type="ECO:0000256" key="3">
    <source>
        <dbReference type="ARBA" id="ARBA00022457"/>
    </source>
</evidence>
<dbReference type="InterPro" id="IPR050116">
    <property type="entry name" value="DNA_polymerase-Y"/>
</dbReference>
<dbReference type="SUPFAM" id="SSF56672">
    <property type="entry name" value="DNA/RNA polymerases"/>
    <property type="match status" value="1"/>
</dbReference>
<dbReference type="GO" id="GO:0042276">
    <property type="term" value="P:error-prone translesion synthesis"/>
    <property type="evidence" value="ECO:0007669"/>
    <property type="project" value="TreeGrafter"/>
</dbReference>
<accession>A0A412FY95</accession>
<evidence type="ECO:0000256" key="8">
    <source>
        <dbReference type="ARBA" id="ARBA00022723"/>
    </source>
</evidence>
<sequence>MFYRKERKGEHRVGRVIYHIDLNAFFASAEILLDPSLEGKPVVVSGLTKRSVVSTASYEARQFGVHSAMPINEALKLCPQLVVVKGHHGYYEQLSEQFISYVKKYTDRVEQASIDECYADMSQAIHRFPRPLDLAWQLQQELLTDLHLKCSIGVAPNKFLAKMASDMKKPMGITVLRKQEIPVKLWPLPIEDMRGIGKKTAPQMKALGIKTIGDLAAADPEQLRPLLGKNTMTYIQRANGEDDREIISDAEIKSMSQSTTLNYDFSTEEEVRTLFRKLANKLSERMIEEDKMGTIVSISIRYFDFNTNVRSRKLDHPVYRSEDLFELAMELFDENYEDQPMRHLGIGVGSLSSIHDQKIQMNLFEAPPVDPACATLDLISQLNQQLTLGGKLTTAAALIKKTAADKHKK</sequence>
<evidence type="ECO:0000256" key="7">
    <source>
        <dbReference type="ARBA" id="ARBA00022705"/>
    </source>
</evidence>
<dbReference type="AlphaFoldDB" id="A0A412FY95"/>
<evidence type="ECO:0000313" key="17">
    <source>
        <dbReference type="EMBL" id="RGR73138.1"/>
    </source>
</evidence>
<dbReference type="Pfam" id="PF00817">
    <property type="entry name" value="IMS"/>
    <property type="match status" value="1"/>
</dbReference>
<dbReference type="CDD" id="cd03586">
    <property type="entry name" value="PolY_Pol_IV_kappa"/>
    <property type="match status" value="1"/>
</dbReference>
<gene>
    <name evidence="15" type="primary">dinB</name>
    <name evidence="17" type="ORF">DWY25_11220</name>
</gene>
<comment type="catalytic activity">
    <reaction evidence="14 15">
        <text>DNA(n) + a 2'-deoxyribonucleoside 5'-triphosphate = DNA(n+1) + diphosphate</text>
        <dbReference type="Rhea" id="RHEA:22508"/>
        <dbReference type="Rhea" id="RHEA-COMP:17339"/>
        <dbReference type="Rhea" id="RHEA-COMP:17340"/>
        <dbReference type="ChEBI" id="CHEBI:33019"/>
        <dbReference type="ChEBI" id="CHEBI:61560"/>
        <dbReference type="ChEBI" id="CHEBI:173112"/>
        <dbReference type="EC" id="2.7.7.7"/>
    </reaction>
</comment>
<evidence type="ECO:0000313" key="18">
    <source>
        <dbReference type="Proteomes" id="UP000284178"/>
    </source>
</evidence>
<evidence type="ECO:0000256" key="5">
    <source>
        <dbReference type="ARBA" id="ARBA00022679"/>
    </source>
</evidence>